<reference evidence="7 8" key="1">
    <citation type="submission" date="2022-05" db="EMBL/GenBank/DDBJ databases">
        <authorList>
            <consortium name="Genoscope - CEA"/>
            <person name="William W."/>
        </authorList>
    </citation>
    <scope>NUCLEOTIDE SEQUENCE [LARGE SCALE GENOMIC DNA]</scope>
</reference>
<feature type="domain" description="Ig-like" evidence="6">
    <location>
        <begin position="26"/>
        <end position="115"/>
    </location>
</feature>
<feature type="domain" description="Ig-like" evidence="6">
    <location>
        <begin position="441"/>
        <end position="530"/>
    </location>
</feature>
<evidence type="ECO:0000256" key="4">
    <source>
        <dbReference type="SAM" id="Phobius"/>
    </source>
</evidence>
<feature type="compositionally biased region" description="Polar residues" evidence="3">
    <location>
        <begin position="743"/>
        <end position="752"/>
    </location>
</feature>
<dbReference type="PANTHER" id="PTHR45080">
    <property type="entry name" value="CONTACTIN 5"/>
    <property type="match status" value="1"/>
</dbReference>
<feature type="transmembrane region" description="Helical" evidence="4">
    <location>
        <begin position="650"/>
        <end position="669"/>
    </location>
</feature>
<keyword evidence="4" id="KW-1133">Transmembrane helix</keyword>
<keyword evidence="1 5" id="KW-0732">Signal</keyword>
<feature type="chain" id="PRO_5047356254" description="Ig-like domain-containing protein" evidence="5">
    <location>
        <begin position="20"/>
        <end position="767"/>
    </location>
</feature>
<dbReference type="SUPFAM" id="SSF48726">
    <property type="entry name" value="Immunoglobulin"/>
    <property type="match status" value="5"/>
</dbReference>
<feature type="region of interest" description="Disordered" evidence="3">
    <location>
        <begin position="700"/>
        <end position="767"/>
    </location>
</feature>
<dbReference type="InterPro" id="IPR007110">
    <property type="entry name" value="Ig-like_dom"/>
</dbReference>
<feature type="domain" description="Ig-like" evidence="6">
    <location>
        <begin position="535"/>
        <end position="628"/>
    </location>
</feature>
<evidence type="ECO:0000256" key="5">
    <source>
        <dbReference type="SAM" id="SignalP"/>
    </source>
</evidence>
<dbReference type="InterPro" id="IPR003598">
    <property type="entry name" value="Ig_sub2"/>
</dbReference>
<comment type="caution">
    <text evidence="7">The sequence shown here is derived from an EMBL/GenBank/DDBJ whole genome shotgun (WGS) entry which is preliminary data.</text>
</comment>
<keyword evidence="2" id="KW-1015">Disulfide bond</keyword>
<keyword evidence="4" id="KW-0812">Transmembrane</keyword>
<gene>
    <name evidence="7" type="ORF">PLOB_00048379</name>
</gene>
<feature type="domain" description="Ig-like" evidence="6">
    <location>
        <begin position="237"/>
        <end position="341"/>
    </location>
</feature>
<dbReference type="Gene3D" id="2.60.40.10">
    <property type="entry name" value="Immunoglobulins"/>
    <property type="match status" value="5"/>
</dbReference>
<feature type="compositionally biased region" description="Basic and acidic residues" evidence="3">
    <location>
        <begin position="727"/>
        <end position="738"/>
    </location>
</feature>
<dbReference type="Proteomes" id="UP001159405">
    <property type="component" value="Unassembled WGS sequence"/>
</dbReference>
<dbReference type="EMBL" id="CALNXK010000090">
    <property type="protein sequence ID" value="CAH3151017.1"/>
    <property type="molecule type" value="Genomic_DNA"/>
</dbReference>
<evidence type="ECO:0000256" key="1">
    <source>
        <dbReference type="ARBA" id="ARBA00022729"/>
    </source>
</evidence>
<dbReference type="InterPro" id="IPR036179">
    <property type="entry name" value="Ig-like_dom_sf"/>
</dbReference>
<evidence type="ECO:0000313" key="8">
    <source>
        <dbReference type="Proteomes" id="UP001159405"/>
    </source>
</evidence>
<keyword evidence="4" id="KW-0472">Membrane</keyword>
<proteinExistence type="predicted"/>
<dbReference type="InterPro" id="IPR013783">
    <property type="entry name" value="Ig-like_fold"/>
</dbReference>
<dbReference type="SMART" id="SM00408">
    <property type="entry name" value="IGc2"/>
    <property type="match status" value="5"/>
</dbReference>
<dbReference type="InterPro" id="IPR013098">
    <property type="entry name" value="Ig_I-set"/>
</dbReference>
<evidence type="ECO:0000313" key="7">
    <source>
        <dbReference type="EMBL" id="CAH3151017.1"/>
    </source>
</evidence>
<feature type="domain" description="Ig-like" evidence="6">
    <location>
        <begin position="348"/>
        <end position="435"/>
    </location>
</feature>
<dbReference type="PANTHER" id="PTHR45080:SF8">
    <property type="entry name" value="IG-LIKE DOMAIN-CONTAINING PROTEIN"/>
    <property type="match status" value="1"/>
</dbReference>
<feature type="signal peptide" evidence="5">
    <location>
        <begin position="1"/>
        <end position="19"/>
    </location>
</feature>
<accession>A0ABN8PYE4</accession>
<sequence>MSGIILFLSVSCFSTLTNGQQQSDPPKIFNFLTKDLVAPEDVKFGRENALKLPCGASGNNLQWTWRHNDTITISKGGKFDVGPNGTLYGSYLESEQSGHYQCFVRDNVTRIETFSRKIKVAVTVVGEFNDTEPKQVEQSVDLGDEFSYACPQHAPSYGVSYSWVGKSAGSDIQFKRNERRAITQSGHLFIMFVTEDDFTDLEGYDNKGIRCKISGANRFEESGLLTLKKKNPDQKDPKTPREPSWKLKFMSAAKEEALEGKNKTFYCLAAGRPEPKITWKIKRDGKWENLENEKDNFEIADAFHGRLLNIISVKKKVHQTTYRCEAENSQNVGNPKVHDVQLIVKVAPKLKAEPPPELSIVVNGNGSLTCDVFADPLPSFTWYKNGKKLATSTAHVRLNGNKLDFQNVSSQQDSGVYQCVAENPHGIIVSYTAVRVRATAPSFETGFGPFYLFKGTEGRLTCNPEAAPRPSKYKWYKGTTLLRSSPPYRIEHGEFSTLIIDKVDQNRHKGPYTCYAENVLGNATETATATVLERTIITVRPENKEVQEGTRVNLSCKAKADPSLKTELRYKWKKNNSDIEYNNRIQWLEEAKVLTIANIKAEEAGNYTCVAYTPDPKRSEDQASAVIDIVPVLTGTPVAVSYKAPIYKTVWFIALLIVIALLFIVLLIFELYTRHGAAKYPVEKWEKKRGAFIEKEPLDDEKGAVTSAGRPEIPPPYQSKGSPQKSPKSDRDSLDEYGPKFQKNGTFGNKTKNAPEKTDDAVFDTYV</sequence>
<organism evidence="7 8">
    <name type="scientific">Porites lobata</name>
    <dbReference type="NCBI Taxonomy" id="104759"/>
    <lineage>
        <taxon>Eukaryota</taxon>
        <taxon>Metazoa</taxon>
        <taxon>Cnidaria</taxon>
        <taxon>Anthozoa</taxon>
        <taxon>Hexacorallia</taxon>
        <taxon>Scleractinia</taxon>
        <taxon>Fungiina</taxon>
        <taxon>Poritidae</taxon>
        <taxon>Porites</taxon>
    </lineage>
</organism>
<name>A0ABN8PYE4_9CNID</name>
<protein>
    <recommendedName>
        <fullName evidence="6">Ig-like domain-containing protein</fullName>
    </recommendedName>
</protein>
<evidence type="ECO:0000256" key="3">
    <source>
        <dbReference type="SAM" id="MobiDB-lite"/>
    </source>
</evidence>
<evidence type="ECO:0000256" key="2">
    <source>
        <dbReference type="ARBA" id="ARBA00023157"/>
    </source>
</evidence>
<dbReference type="InterPro" id="IPR050958">
    <property type="entry name" value="Cell_Adh-Cytoskel_Orgn"/>
</dbReference>
<keyword evidence="8" id="KW-1185">Reference proteome</keyword>
<dbReference type="InterPro" id="IPR003599">
    <property type="entry name" value="Ig_sub"/>
</dbReference>
<dbReference type="CDD" id="cd00096">
    <property type="entry name" value="Ig"/>
    <property type="match status" value="1"/>
</dbReference>
<dbReference type="Pfam" id="PF13927">
    <property type="entry name" value="Ig_3"/>
    <property type="match status" value="3"/>
</dbReference>
<evidence type="ECO:0000259" key="6">
    <source>
        <dbReference type="PROSITE" id="PS50835"/>
    </source>
</evidence>
<dbReference type="Pfam" id="PF07679">
    <property type="entry name" value="I-set"/>
    <property type="match status" value="1"/>
</dbReference>
<dbReference type="PROSITE" id="PS50835">
    <property type="entry name" value="IG_LIKE"/>
    <property type="match status" value="5"/>
</dbReference>
<dbReference type="SMART" id="SM00409">
    <property type="entry name" value="IG"/>
    <property type="match status" value="5"/>
</dbReference>